<feature type="domain" description="PTS EIIC type-1" evidence="11">
    <location>
        <begin position="14"/>
        <end position="399"/>
    </location>
</feature>
<evidence type="ECO:0000256" key="2">
    <source>
        <dbReference type="ARBA" id="ARBA00022448"/>
    </source>
</evidence>
<dbReference type="InterPro" id="IPR013013">
    <property type="entry name" value="PTS_EIIC_1"/>
</dbReference>
<dbReference type="InterPro" id="IPR003352">
    <property type="entry name" value="PTS_EIIC"/>
</dbReference>
<evidence type="ECO:0000256" key="7">
    <source>
        <dbReference type="ARBA" id="ARBA00022989"/>
    </source>
</evidence>
<comment type="subcellular location">
    <subcellularLocation>
        <location evidence="1">Cell membrane</location>
        <topology evidence="1">Multi-pass membrane protein</topology>
    </subcellularLocation>
</comment>
<evidence type="ECO:0000256" key="9">
    <source>
        <dbReference type="SAM" id="MobiDB-lite"/>
    </source>
</evidence>
<feature type="transmembrane region" description="Helical" evidence="10">
    <location>
        <begin position="313"/>
        <end position="336"/>
    </location>
</feature>
<reference evidence="13" key="1">
    <citation type="journal article" date="2019" name="Int. J. Syst. Evol. Microbiol.">
        <title>The Global Catalogue of Microorganisms (GCM) 10K type strain sequencing project: providing services to taxonomists for standard genome sequencing and annotation.</title>
        <authorList>
            <consortium name="The Broad Institute Genomics Platform"/>
            <consortium name="The Broad Institute Genome Sequencing Center for Infectious Disease"/>
            <person name="Wu L."/>
            <person name="Ma J."/>
        </authorList>
    </citation>
    <scope>NUCLEOTIDE SEQUENCE [LARGE SCALE GENOMIC DNA]</scope>
    <source>
        <strain evidence="13">JCM 3380</strain>
    </source>
</reference>
<dbReference type="PROSITE" id="PS51103">
    <property type="entry name" value="PTS_EIIC_TYPE_1"/>
    <property type="match status" value="1"/>
</dbReference>
<evidence type="ECO:0000256" key="5">
    <source>
        <dbReference type="ARBA" id="ARBA00022683"/>
    </source>
</evidence>
<keyword evidence="3" id="KW-1003">Cell membrane</keyword>
<dbReference type="EMBL" id="BAAABU010000007">
    <property type="protein sequence ID" value="GAA0235123.1"/>
    <property type="molecule type" value="Genomic_DNA"/>
</dbReference>
<dbReference type="Proteomes" id="UP001500416">
    <property type="component" value="Unassembled WGS sequence"/>
</dbReference>
<sequence length="427" mass="45109">MSASAPQATGGREIKGLAGLQRFGRSLMLPIAVLPAAGLLLRLGQDDLLGKDGLGWNQVATVIGNAGDALFANLPLLFAVGIAVGFARRGDGSTGLAAVVGYVVLTGVFKAMSPLVLDQPTDPAAKPVLINYGVLGGIVVGLLTAVLWQRYHRIKLPPYLAFFGGRRFVPIIVAGIMVVLGVLMGLIYPWFNEGLKAVGEAVTGSTIVGAGIYGFVNRLLIPLGLHHIVNNIVWFQFGEYEGKTGDIPRFLAGDPTAGTFQTGFFPIFMFALPAAALAIIHTARPAQKKLIAGIMGSAALTAFITGVTEPLEFAFMFVAWPLYVIHAFLTGTSLAISNALGIHDGFNFSAGFIDYALNFGIAQKPLLIILLGLVYAVVYYFLFRFVITKWNLRTPGRNEDEDPEADPSAVEADGGGNKDGKSGAAAS</sequence>
<keyword evidence="13" id="KW-1185">Reference proteome</keyword>
<evidence type="ECO:0000256" key="10">
    <source>
        <dbReference type="SAM" id="Phobius"/>
    </source>
</evidence>
<feature type="transmembrane region" description="Helical" evidence="10">
    <location>
        <begin position="94"/>
        <end position="117"/>
    </location>
</feature>
<evidence type="ECO:0000256" key="8">
    <source>
        <dbReference type="ARBA" id="ARBA00023136"/>
    </source>
</evidence>
<evidence type="ECO:0000256" key="4">
    <source>
        <dbReference type="ARBA" id="ARBA00022597"/>
    </source>
</evidence>
<feature type="transmembrane region" description="Helical" evidence="10">
    <location>
        <begin position="263"/>
        <end position="283"/>
    </location>
</feature>
<keyword evidence="4" id="KW-0762">Sugar transport</keyword>
<evidence type="ECO:0000259" key="11">
    <source>
        <dbReference type="PROSITE" id="PS51103"/>
    </source>
</evidence>
<evidence type="ECO:0000313" key="13">
    <source>
        <dbReference type="Proteomes" id="UP001500416"/>
    </source>
</evidence>
<evidence type="ECO:0000313" key="12">
    <source>
        <dbReference type="EMBL" id="GAA0235123.1"/>
    </source>
</evidence>
<evidence type="ECO:0000256" key="6">
    <source>
        <dbReference type="ARBA" id="ARBA00022692"/>
    </source>
</evidence>
<feature type="transmembrane region" description="Helical" evidence="10">
    <location>
        <begin position="129"/>
        <end position="148"/>
    </location>
</feature>
<gene>
    <name evidence="12" type="ORF">GCM10010492_37560</name>
</gene>
<keyword evidence="6 10" id="KW-0812">Transmembrane</keyword>
<comment type="caution">
    <text evidence="12">The sequence shown here is derived from an EMBL/GenBank/DDBJ whole genome shotgun (WGS) entry which is preliminary data.</text>
</comment>
<keyword evidence="5" id="KW-0598">Phosphotransferase system</keyword>
<feature type="transmembrane region" description="Helical" evidence="10">
    <location>
        <begin position="367"/>
        <end position="387"/>
    </location>
</feature>
<feature type="transmembrane region" description="Helical" evidence="10">
    <location>
        <begin position="27"/>
        <end position="44"/>
    </location>
</feature>
<protein>
    <submittedName>
        <fullName evidence="12">PTS transporter subunit EIIC</fullName>
    </submittedName>
</protein>
<keyword evidence="7 10" id="KW-1133">Transmembrane helix</keyword>
<feature type="region of interest" description="Disordered" evidence="9">
    <location>
        <begin position="396"/>
        <end position="427"/>
    </location>
</feature>
<feature type="transmembrane region" description="Helical" evidence="10">
    <location>
        <begin position="290"/>
        <end position="307"/>
    </location>
</feature>
<feature type="transmembrane region" description="Helical" evidence="10">
    <location>
        <begin position="168"/>
        <end position="191"/>
    </location>
</feature>
<dbReference type="Pfam" id="PF02378">
    <property type="entry name" value="PTS_EIIC"/>
    <property type="match status" value="1"/>
</dbReference>
<evidence type="ECO:0000256" key="1">
    <source>
        <dbReference type="ARBA" id="ARBA00004651"/>
    </source>
</evidence>
<accession>A0ABP3DKY4</accession>
<evidence type="ECO:0000256" key="3">
    <source>
        <dbReference type="ARBA" id="ARBA00022475"/>
    </source>
</evidence>
<dbReference type="InterPro" id="IPR050429">
    <property type="entry name" value="PTS_Glucose_EIICBA"/>
</dbReference>
<organism evidence="12 13">
    <name type="scientific">Saccharothrix mutabilis subsp. mutabilis</name>
    <dbReference type="NCBI Taxonomy" id="66855"/>
    <lineage>
        <taxon>Bacteria</taxon>
        <taxon>Bacillati</taxon>
        <taxon>Actinomycetota</taxon>
        <taxon>Actinomycetes</taxon>
        <taxon>Pseudonocardiales</taxon>
        <taxon>Pseudonocardiaceae</taxon>
        <taxon>Saccharothrix</taxon>
    </lineage>
</organism>
<name>A0ABP3DKY4_9PSEU</name>
<proteinExistence type="predicted"/>
<dbReference type="PANTHER" id="PTHR30009">
    <property type="entry name" value="CYTOCHROME C-TYPE SYNTHESIS PROTEIN AND PTS TRANSMEMBRANE COMPONENT"/>
    <property type="match status" value="1"/>
</dbReference>
<keyword evidence="8 10" id="KW-0472">Membrane</keyword>
<feature type="transmembrane region" description="Helical" evidence="10">
    <location>
        <begin position="69"/>
        <end position="87"/>
    </location>
</feature>
<keyword evidence="2" id="KW-0813">Transport</keyword>
<dbReference type="RefSeq" id="WP_343935134.1">
    <property type="nucleotide sequence ID" value="NZ_BAAABU010000007.1"/>
</dbReference>
<dbReference type="PANTHER" id="PTHR30009:SF4">
    <property type="entry name" value="PTS SYSTEM N-ACETYLGLUCOSAMINE-SPECIFIC EIICBA COMPONENT"/>
    <property type="match status" value="1"/>
</dbReference>